<evidence type="ECO:0000313" key="1">
    <source>
        <dbReference type="EMBL" id="KAF5938754.1"/>
    </source>
</evidence>
<name>A0A7J7GH58_CAMSI</name>
<evidence type="ECO:0000313" key="2">
    <source>
        <dbReference type="Proteomes" id="UP000593564"/>
    </source>
</evidence>
<comment type="caution">
    <text evidence="1">The sequence shown here is derived from an EMBL/GenBank/DDBJ whole genome shotgun (WGS) entry which is preliminary data.</text>
</comment>
<keyword evidence="2" id="KW-1185">Reference proteome</keyword>
<reference evidence="1 2" key="2">
    <citation type="submission" date="2020-07" db="EMBL/GenBank/DDBJ databases">
        <title>Genome assembly of wild tea tree DASZ reveals pedigree and selection history of tea varieties.</title>
        <authorList>
            <person name="Zhang W."/>
        </authorList>
    </citation>
    <scope>NUCLEOTIDE SEQUENCE [LARGE SCALE GENOMIC DNA]</scope>
    <source>
        <strain evidence="2">cv. G240</strain>
        <tissue evidence="1">Leaf</tissue>
    </source>
</reference>
<dbReference type="Proteomes" id="UP000593564">
    <property type="component" value="Unassembled WGS sequence"/>
</dbReference>
<accession>A0A7J7GH58</accession>
<protein>
    <submittedName>
        <fullName evidence="1">Uncharacterized protein</fullName>
    </submittedName>
</protein>
<reference evidence="2" key="1">
    <citation type="journal article" date="2020" name="Nat. Commun.">
        <title>Genome assembly of wild tea tree DASZ reveals pedigree and selection history of tea varieties.</title>
        <authorList>
            <person name="Zhang W."/>
            <person name="Zhang Y."/>
            <person name="Qiu H."/>
            <person name="Guo Y."/>
            <person name="Wan H."/>
            <person name="Zhang X."/>
            <person name="Scossa F."/>
            <person name="Alseekh S."/>
            <person name="Zhang Q."/>
            <person name="Wang P."/>
            <person name="Xu L."/>
            <person name="Schmidt M.H."/>
            <person name="Jia X."/>
            <person name="Li D."/>
            <person name="Zhu A."/>
            <person name="Guo F."/>
            <person name="Chen W."/>
            <person name="Ni D."/>
            <person name="Usadel B."/>
            <person name="Fernie A.R."/>
            <person name="Wen W."/>
        </authorList>
    </citation>
    <scope>NUCLEOTIDE SEQUENCE [LARGE SCALE GENOMIC DNA]</scope>
    <source>
        <strain evidence="2">cv. G240</strain>
    </source>
</reference>
<sequence length="101" mass="11594">MAWWRMCVSRILDSQTFSEHTGILVRKLDSLDRVIILQSQNNHRSVVVRSSNYGGFFRGVYMARRRLHVYFAGLGCLKNVRAALCRGRHGVSSQLSQTYGF</sequence>
<gene>
    <name evidence="1" type="ORF">HYC85_023013</name>
</gene>
<dbReference type="EMBL" id="JACBKZ010000011">
    <property type="protein sequence ID" value="KAF5938754.1"/>
    <property type="molecule type" value="Genomic_DNA"/>
</dbReference>
<dbReference type="AlphaFoldDB" id="A0A7J7GH58"/>
<organism evidence="1 2">
    <name type="scientific">Camellia sinensis</name>
    <name type="common">Tea plant</name>
    <name type="synonym">Thea sinensis</name>
    <dbReference type="NCBI Taxonomy" id="4442"/>
    <lineage>
        <taxon>Eukaryota</taxon>
        <taxon>Viridiplantae</taxon>
        <taxon>Streptophyta</taxon>
        <taxon>Embryophyta</taxon>
        <taxon>Tracheophyta</taxon>
        <taxon>Spermatophyta</taxon>
        <taxon>Magnoliopsida</taxon>
        <taxon>eudicotyledons</taxon>
        <taxon>Gunneridae</taxon>
        <taxon>Pentapetalae</taxon>
        <taxon>asterids</taxon>
        <taxon>Ericales</taxon>
        <taxon>Theaceae</taxon>
        <taxon>Camellia</taxon>
    </lineage>
</organism>
<proteinExistence type="predicted"/>